<proteinExistence type="predicted"/>
<organism evidence="1 2">
    <name type="scientific">Apibacter mensalis</name>
    <dbReference type="NCBI Taxonomy" id="1586267"/>
    <lineage>
        <taxon>Bacteria</taxon>
        <taxon>Pseudomonadati</taxon>
        <taxon>Bacteroidota</taxon>
        <taxon>Flavobacteriia</taxon>
        <taxon>Flavobacteriales</taxon>
        <taxon>Weeksellaceae</taxon>
        <taxon>Apibacter</taxon>
    </lineage>
</organism>
<keyword evidence="2" id="KW-1185">Reference proteome</keyword>
<accession>A0A0X3AP70</accession>
<evidence type="ECO:0008006" key="3">
    <source>
        <dbReference type="Google" id="ProtNLM"/>
    </source>
</evidence>
<sequence>MRSIIVLILSVFILFSCCPHNTRKIIDANIKVIKIRQEEKKNRTTYIIKIVNSNTQNYEKVDSSNTVQIQESQLSDKEIRQLVNSYYANKLDELPELTILNYDYRKEEDDYLCKIIVEIQTNLGLQKIIMYTKIEIDDIVYNKSLLEKIITTKTLIKEERINRFISNINHILL</sequence>
<dbReference type="RefSeq" id="WP_055425389.1">
    <property type="nucleotide sequence ID" value="NZ_FCOR01000005.1"/>
</dbReference>
<dbReference type="AlphaFoldDB" id="A0A0X3AP70"/>
<dbReference type="Proteomes" id="UP000182761">
    <property type="component" value="Unassembled WGS sequence"/>
</dbReference>
<gene>
    <name evidence="1" type="ORF">Ga0061079_105139</name>
</gene>
<evidence type="ECO:0000313" key="2">
    <source>
        <dbReference type="Proteomes" id="UP000182761"/>
    </source>
</evidence>
<evidence type="ECO:0000313" key="1">
    <source>
        <dbReference type="EMBL" id="CVK16180.1"/>
    </source>
</evidence>
<name>A0A0X3AP70_9FLAO</name>
<dbReference type="PROSITE" id="PS51257">
    <property type="entry name" value="PROKAR_LIPOPROTEIN"/>
    <property type="match status" value="1"/>
</dbReference>
<protein>
    <recommendedName>
        <fullName evidence="3">Lipoprotein</fullName>
    </recommendedName>
</protein>
<dbReference type="EMBL" id="FCOR01000005">
    <property type="protein sequence ID" value="CVK16180.1"/>
    <property type="molecule type" value="Genomic_DNA"/>
</dbReference>
<dbReference type="STRING" id="1586267.GCA_001418685_01025"/>
<reference evidence="1 2" key="1">
    <citation type="submission" date="2016-01" db="EMBL/GenBank/DDBJ databases">
        <authorList>
            <person name="McClelland M."/>
            <person name="Jain A."/>
            <person name="Saraogi P."/>
            <person name="Mendelson R."/>
            <person name="Westerman R."/>
            <person name="SanMiguel P."/>
            <person name="Csonka L."/>
        </authorList>
    </citation>
    <scope>NUCLEOTIDE SEQUENCE [LARGE SCALE GENOMIC DNA]</scope>
    <source>
        <strain evidence="1 2">R-53146</strain>
    </source>
</reference>